<feature type="binding site" evidence="10">
    <location>
        <position position="105"/>
    </location>
    <ligand>
        <name>L-glutamate</name>
        <dbReference type="ChEBI" id="CHEBI:29985"/>
    </ligand>
</feature>
<dbReference type="GO" id="GO:0036374">
    <property type="term" value="F:glutathione hydrolase activity"/>
    <property type="evidence" value="ECO:0007669"/>
    <property type="project" value="UniProtKB-UniRule"/>
</dbReference>
<comment type="catalytic activity">
    <reaction evidence="2 11">
        <text>glutathione + H2O = L-cysteinylglycine + L-glutamate</text>
        <dbReference type="Rhea" id="RHEA:28807"/>
        <dbReference type="ChEBI" id="CHEBI:15377"/>
        <dbReference type="ChEBI" id="CHEBI:29985"/>
        <dbReference type="ChEBI" id="CHEBI:57925"/>
        <dbReference type="ChEBI" id="CHEBI:61694"/>
        <dbReference type="EC" id="3.4.19.13"/>
    </reaction>
</comment>
<dbReference type="NCBIfam" id="TIGR00066">
    <property type="entry name" value="g_glut_trans"/>
    <property type="match status" value="1"/>
</dbReference>
<dbReference type="InterPro" id="IPR043138">
    <property type="entry name" value="GGT_lsub"/>
</dbReference>
<feature type="chain" id="PRO_5026018514" description="Glutathione hydrolase proenzyme" evidence="13">
    <location>
        <begin position="27"/>
        <end position="575"/>
    </location>
</feature>
<evidence type="ECO:0000313" key="15">
    <source>
        <dbReference type="Proteomes" id="UP000433652"/>
    </source>
</evidence>
<dbReference type="AlphaFoldDB" id="A0A6I4SX72"/>
<evidence type="ECO:0000256" key="2">
    <source>
        <dbReference type="ARBA" id="ARBA00001089"/>
    </source>
</evidence>
<proteinExistence type="inferred from homology"/>
<dbReference type="EC" id="2.3.2.2" evidence="11"/>
<comment type="catalytic activity">
    <reaction evidence="8 11">
        <text>an N-terminal (5-L-glutamyl)-[peptide] + an alpha-amino acid = 5-L-glutamyl amino acid + an N-terminal L-alpha-aminoacyl-[peptide]</text>
        <dbReference type="Rhea" id="RHEA:23904"/>
        <dbReference type="Rhea" id="RHEA-COMP:9780"/>
        <dbReference type="Rhea" id="RHEA-COMP:9795"/>
        <dbReference type="ChEBI" id="CHEBI:77644"/>
        <dbReference type="ChEBI" id="CHEBI:78597"/>
        <dbReference type="ChEBI" id="CHEBI:78599"/>
        <dbReference type="ChEBI" id="CHEBI:78608"/>
        <dbReference type="EC" id="2.3.2.2"/>
    </reaction>
</comment>
<evidence type="ECO:0000256" key="13">
    <source>
        <dbReference type="SAM" id="SignalP"/>
    </source>
</evidence>
<dbReference type="PANTHER" id="PTHR43199:SF1">
    <property type="entry name" value="GLUTATHIONE HYDROLASE PROENZYME"/>
    <property type="match status" value="1"/>
</dbReference>
<evidence type="ECO:0000256" key="12">
    <source>
        <dbReference type="SAM" id="MobiDB-lite"/>
    </source>
</evidence>
<sequence>MVQFRLSHIAASLLLLQGCASVPTKAEVPVAAAATETAHGVVSAADPRAAEAGAEMLRRGGSATDAAIATMLALTVVEPQSSGIGGGGFFLHGTPGGTVETLDGRETAPGGADGEWFLGPDGKPLGFMEAVVSGRSVGVPGNLRLAEEAHRKYGKLAWSELFQPAIALARGGWTLTERGREFLLRAKNRAGHQPEGLALYYDAAGEAQPVGTMLSNPELANTLTQIAEHGADWFYSGANAGAIAAEVDAETPRAGAMTVQDLAAYRAKPRPELCGTYRGYRVCGMGPPSSGATTVFAILKQLERFDLHALGPKSPTFWHLFAESQRLAYADRELYLGDTDYVSVPVAGLLDPAYLAARGALISVDSTLPSAQAGTPPGASLAMADGDEPEEHGTSHFVTVDKWGDAVSWTSTVEGSFGSGIMVGGYYLNNELTDFSFVPENGGKAVANRVEGGKRPRSSMAPTLVYAPVGSLYLTVGAAGGSTIPAQVARVLIGVIDFGLPLDQAIALPVLFSPGDAVAVEQGTWLEDMIPQLQALGHAQVSARGLPLKANGAIRTASGWIGAADPRSDGVAVSE</sequence>
<keyword evidence="15" id="KW-1185">Reference proteome</keyword>
<keyword evidence="5 11" id="KW-0378">Hydrolase</keyword>
<dbReference type="SUPFAM" id="SSF56235">
    <property type="entry name" value="N-terminal nucleophile aminohydrolases (Ntn hydrolases)"/>
    <property type="match status" value="1"/>
</dbReference>
<name>A0A6I4SX72_9SPHN</name>
<dbReference type="Proteomes" id="UP000433652">
    <property type="component" value="Unassembled WGS sequence"/>
</dbReference>
<comment type="subunit">
    <text evidence="11">This enzyme consists of two polypeptide chains, which are synthesized in precursor form from a single polypeptide.</text>
</comment>
<dbReference type="OrthoDB" id="9781342at2"/>
<evidence type="ECO:0000256" key="4">
    <source>
        <dbReference type="ARBA" id="ARBA00022679"/>
    </source>
</evidence>
<dbReference type="RefSeq" id="WP_159796336.1">
    <property type="nucleotide sequence ID" value="NZ_WTYM01000052.1"/>
</dbReference>
<feature type="binding site" evidence="10">
    <location>
        <position position="481"/>
    </location>
    <ligand>
        <name>L-glutamate</name>
        <dbReference type="ChEBI" id="CHEBI:29985"/>
    </ligand>
</feature>
<gene>
    <name evidence="14" type="primary">ggt</name>
    <name evidence="14" type="ORF">GRI89_12985</name>
</gene>
<dbReference type="GO" id="GO:0103068">
    <property type="term" value="F:leukotriene C4 gamma-glutamyl transferase activity"/>
    <property type="evidence" value="ECO:0007669"/>
    <property type="project" value="UniProtKB-EC"/>
</dbReference>
<keyword evidence="11" id="KW-0317">Glutathione biosynthesis</keyword>
<dbReference type="Gene3D" id="3.60.20.40">
    <property type="match status" value="1"/>
</dbReference>
<dbReference type="UniPathway" id="UPA00204"/>
<dbReference type="EC" id="3.4.19.13" evidence="11"/>
<comment type="caution">
    <text evidence="14">The sequence shown here is derived from an EMBL/GenBank/DDBJ whole genome shotgun (WGS) entry which is preliminary data.</text>
</comment>
<evidence type="ECO:0000256" key="9">
    <source>
        <dbReference type="PIRSR" id="PIRSR600101-1"/>
    </source>
</evidence>
<comment type="similarity">
    <text evidence="3 11">Belongs to the gamma-glutamyltransferase family.</text>
</comment>
<evidence type="ECO:0000256" key="5">
    <source>
        <dbReference type="ARBA" id="ARBA00022801"/>
    </source>
</evidence>
<dbReference type="Gene3D" id="1.10.246.130">
    <property type="match status" value="1"/>
</dbReference>
<feature type="binding site" evidence="10">
    <location>
        <position position="434"/>
    </location>
    <ligand>
        <name>L-glutamate</name>
        <dbReference type="ChEBI" id="CHEBI:29985"/>
    </ligand>
</feature>
<keyword evidence="7 11" id="KW-0012">Acyltransferase</keyword>
<dbReference type="GO" id="GO:0006751">
    <property type="term" value="P:glutathione catabolic process"/>
    <property type="evidence" value="ECO:0007669"/>
    <property type="project" value="UniProtKB-UniRule"/>
</dbReference>
<evidence type="ECO:0000256" key="1">
    <source>
        <dbReference type="ARBA" id="ARBA00001049"/>
    </source>
</evidence>
<comment type="PTM">
    <text evidence="11">Cleaved by autocatalysis into a large and a small subunit.</text>
</comment>
<keyword evidence="6 11" id="KW-0865">Zymogen</keyword>
<keyword evidence="4 11" id="KW-0808">Transferase</keyword>
<dbReference type="Pfam" id="PF01019">
    <property type="entry name" value="G_glu_transpept"/>
    <property type="match status" value="1"/>
</dbReference>
<comment type="pathway">
    <text evidence="11">Sulfur metabolism; glutathione metabolism.</text>
</comment>
<accession>A0A6I4SX72</accession>
<comment type="catalytic activity">
    <reaction evidence="1 11">
        <text>an S-substituted glutathione + H2O = an S-substituted L-cysteinylglycine + L-glutamate</text>
        <dbReference type="Rhea" id="RHEA:59468"/>
        <dbReference type="ChEBI" id="CHEBI:15377"/>
        <dbReference type="ChEBI" id="CHEBI:29985"/>
        <dbReference type="ChEBI" id="CHEBI:90779"/>
        <dbReference type="ChEBI" id="CHEBI:143103"/>
        <dbReference type="EC" id="3.4.19.13"/>
    </reaction>
</comment>
<dbReference type="PROSITE" id="PS51257">
    <property type="entry name" value="PROKAR_LIPOPROTEIN"/>
    <property type="match status" value="1"/>
</dbReference>
<evidence type="ECO:0000256" key="7">
    <source>
        <dbReference type="ARBA" id="ARBA00023315"/>
    </source>
</evidence>
<feature type="binding site" evidence="10">
    <location>
        <begin position="458"/>
        <end position="459"/>
    </location>
    <ligand>
        <name>L-glutamate</name>
        <dbReference type="ChEBI" id="CHEBI:29985"/>
    </ligand>
</feature>
<dbReference type="InterPro" id="IPR000101">
    <property type="entry name" value="GGT_peptidase"/>
</dbReference>
<evidence type="ECO:0000256" key="3">
    <source>
        <dbReference type="ARBA" id="ARBA00009381"/>
    </source>
</evidence>
<dbReference type="InterPro" id="IPR029055">
    <property type="entry name" value="Ntn_hydrolases_N"/>
</dbReference>
<dbReference type="InterPro" id="IPR051792">
    <property type="entry name" value="GGT_bact"/>
</dbReference>
<protein>
    <recommendedName>
        <fullName evidence="11">Glutathione hydrolase proenzyme</fullName>
        <ecNumber evidence="11">2.3.2.2</ecNumber>
        <ecNumber evidence="11">3.4.19.13</ecNumber>
    </recommendedName>
    <component>
        <recommendedName>
            <fullName evidence="11">Glutathione hydrolase large chain</fullName>
        </recommendedName>
    </component>
    <component>
        <recommendedName>
            <fullName evidence="11">Glutathione hydrolase small chain</fullName>
        </recommendedName>
    </component>
</protein>
<dbReference type="PRINTS" id="PR01210">
    <property type="entry name" value="GGTRANSPTASE"/>
</dbReference>
<dbReference type="GO" id="GO:0006750">
    <property type="term" value="P:glutathione biosynthetic process"/>
    <property type="evidence" value="ECO:0007669"/>
    <property type="project" value="UniProtKB-KW"/>
</dbReference>
<evidence type="ECO:0000256" key="10">
    <source>
        <dbReference type="PIRSR" id="PIRSR600101-2"/>
    </source>
</evidence>
<feature type="region of interest" description="Disordered" evidence="12">
    <location>
        <begin position="372"/>
        <end position="393"/>
    </location>
</feature>
<evidence type="ECO:0000256" key="11">
    <source>
        <dbReference type="RuleBase" id="RU368036"/>
    </source>
</evidence>
<evidence type="ECO:0000313" key="14">
    <source>
        <dbReference type="EMBL" id="MXO60453.1"/>
    </source>
</evidence>
<evidence type="ECO:0000256" key="8">
    <source>
        <dbReference type="ARBA" id="ARBA00047417"/>
    </source>
</evidence>
<keyword evidence="13" id="KW-0732">Signal</keyword>
<dbReference type="InterPro" id="IPR043137">
    <property type="entry name" value="GGT_ssub_C"/>
</dbReference>
<feature type="signal peptide" evidence="13">
    <location>
        <begin position="1"/>
        <end position="26"/>
    </location>
</feature>
<evidence type="ECO:0000256" key="6">
    <source>
        <dbReference type="ARBA" id="ARBA00023145"/>
    </source>
</evidence>
<feature type="active site" description="Nucleophile" evidence="9">
    <location>
        <position position="394"/>
    </location>
</feature>
<dbReference type="PANTHER" id="PTHR43199">
    <property type="entry name" value="GLUTATHIONE HYDROLASE"/>
    <property type="match status" value="1"/>
</dbReference>
<dbReference type="EMBL" id="WTYM01000052">
    <property type="protein sequence ID" value="MXO60453.1"/>
    <property type="molecule type" value="Genomic_DNA"/>
</dbReference>
<organism evidence="14 15">
    <name type="scientific">Croceibacterium salegens</name>
    <dbReference type="NCBI Taxonomy" id="1737568"/>
    <lineage>
        <taxon>Bacteria</taxon>
        <taxon>Pseudomonadati</taxon>
        <taxon>Pseudomonadota</taxon>
        <taxon>Alphaproteobacteria</taxon>
        <taxon>Sphingomonadales</taxon>
        <taxon>Erythrobacteraceae</taxon>
        <taxon>Croceibacterium</taxon>
    </lineage>
</organism>
<reference evidence="14 15" key="1">
    <citation type="submission" date="2019-12" db="EMBL/GenBank/DDBJ databases">
        <title>Genomic-based taxomic classification of the family Erythrobacteraceae.</title>
        <authorList>
            <person name="Xu L."/>
        </authorList>
    </citation>
    <scope>NUCLEOTIDE SEQUENCE [LARGE SCALE GENOMIC DNA]</scope>
    <source>
        <strain evidence="14 15">MCCC 1K01500</strain>
    </source>
</reference>